<keyword evidence="2" id="KW-1133">Transmembrane helix</keyword>
<evidence type="ECO:0000256" key="1">
    <source>
        <dbReference type="SAM" id="MobiDB-lite"/>
    </source>
</evidence>
<name>A0ABW6WHS0_9ACTN</name>
<evidence type="ECO:0000313" key="3">
    <source>
        <dbReference type="EMBL" id="MFF5292214.1"/>
    </source>
</evidence>
<dbReference type="EMBL" id="JBIAZU010000004">
    <property type="protein sequence ID" value="MFF5292214.1"/>
    <property type="molecule type" value="Genomic_DNA"/>
</dbReference>
<reference evidence="3 4" key="1">
    <citation type="submission" date="2024-10" db="EMBL/GenBank/DDBJ databases">
        <title>The Natural Products Discovery Center: Release of the First 8490 Sequenced Strains for Exploring Actinobacteria Biosynthetic Diversity.</title>
        <authorList>
            <person name="Kalkreuter E."/>
            <person name="Kautsar S.A."/>
            <person name="Yang D."/>
            <person name="Bader C.D."/>
            <person name="Teijaro C.N."/>
            <person name="Fluegel L."/>
            <person name="Davis C.M."/>
            <person name="Simpson J.R."/>
            <person name="Lauterbach L."/>
            <person name="Steele A.D."/>
            <person name="Gui C."/>
            <person name="Meng S."/>
            <person name="Li G."/>
            <person name="Viehrig K."/>
            <person name="Ye F."/>
            <person name="Su P."/>
            <person name="Kiefer A.F."/>
            <person name="Nichols A."/>
            <person name="Cepeda A.J."/>
            <person name="Yan W."/>
            <person name="Fan B."/>
            <person name="Jiang Y."/>
            <person name="Adhikari A."/>
            <person name="Zheng C.-J."/>
            <person name="Schuster L."/>
            <person name="Cowan T.M."/>
            <person name="Smanski M.J."/>
            <person name="Chevrette M.G."/>
            <person name="De Carvalho L.P.S."/>
            <person name="Shen B."/>
        </authorList>
    </citation>
    <scope>NUCLEOTIDE SEQUENCE [LARGE SCALE GENOMIC DNA]</scope>
    <source>
        <strain evidence="3 4">NPDC000087</strain>
    </source>
</reference>
<feature type="region of interest" description="Disordered" evidence="1">
    <location>
        <begin position="1"/>
        <end position="36"/>
    </location>
</feature>
<feature type="transmembrane region" description="Helical" evidence="2">
    <location>
        <begin position="152"/>
        <end position="173"/>
    </location>
</feature>
<feature type="transmembrane region" description="Helical" evidence="2">
    <location>
        <begin position="205"/>
        <end position="226"/>
    </location>
</feature>
<keyword evidence="4" id="KW-1185">Reference proteome</keyword>
<proteinExistence type="predicted"/>
<comment type="caution">
    <text evidence="3">The sequence shown here is derived from an EMBL/GenBank/DDBJ whole genome shotgun (WGS) entry which is preliminary data.</text>
</comment>
<accession>A0ABW6WHS0</accession>
<keyword evidence="2" id="KW-0812">Transmembrane</keyword>
<keyword evidence="2" id="KW-0472">Membrane</keyword>
<feature type="transmembrane region" description="Helical" evidence="2">
    <location>
        <begin position="58"/>
        <end position="78"/>
    </location>
</feature>
<protein>
    <submittedName>
        <fullName evidence="3">Uncharacterized protein</fullName>
    </submittedName>
</protein>
<dbReference type="RefSeq" id="WP_026205393.1">
    <property type="nucleotide sequence ID" value="NZ_JBIAZU010000004.1"/>
</dbReference>
<dbReference type="Proteomes" id="UP001602245">
    <property type="component" value="Unassembled WGS sequence"/>
</dbReference>
<gene>
    <name evidence="3" type="ORF">ACFY35_22470</name>
</gene>
<feature type="transmembrane region" description="Helical" evidence="2">
    <location>
        <begin position="113"/>
        <end position="132"/>
    </location>
</feature>
<feature type="transmembrane region" description="Helical" evidence="2">
    <location>
        <begin position="84"/>
        <end position="106"/>
    </location>
</feature>
<evidence type="ECO:0000256" key="2">
    <source>
        <dbReference type="SAM" id="Phobius"/>
    </source>
</evidence>
<sequence length="229" mass="23548">MSTSHHHTASGRPLRVSPAWVGGARPPLDTPDQDQDQDHLLPVREAVWVWSVRRYARLALWALPAAAVLDGWLTLGIGTPPGPLAVSLAADWLATIAMLALSAVLAGTRTRRSALAGLLIALAGTMLTLPLAALPAGTLAEGAPLTVDQLKLAAAAATAVTGTGWLLLGWAVFRSRLVNPADGVLLMLAAVAIGAGSYARQPLPTVGALLLLAAGTGLAWTGSRLIPRA</sequence>
<organism evidence="3 4">
    <name type="scientific">Paractinoplanes globisporus</name>
    <dbReference type="NCBI Taxonomy" id="113565"/>
    <lineage>
        <taxon>Bacteria</taxon>
        <taxon>Bacillati</taxon>
        <taxon>Actinomycetota</taxon>
        <taxon>Actinomycetes</taxon>
        <taxon>Micromonosporales</taxon>
        <taxon>Micromonosporaceae</taxon>
        <taxon>Paractinoplanes</taxon>
    </lineage>
</organism>
<evidence type="ECO:0000313" key="4">
    <source>
        <dbReference type="Proteomes" id="UP001602245"/>
    </source>
</evidence>
<feature type="transmembrane region" description="Helical" evidence="2">
    <location>
        <begin position="180"/>
        <end position="199"/>
    </location>
</feature>